<gene>
    <name evidence="1" type="ORF">CEXT_135161</name>
</gene>
<accession>A0AAV4P187</accession>
<sequence>MLRNHPRLVSLGDTDSSWAAHHIYTSCRRDTAPRFGLKECFWCFNRNLEEFNTKQITYIQQFPKFVKSSVVLLPLVEKLSIVVYITKIAYNI</sequence>
<protein>
    <recommendedName>
        <fullName evidence="3">Maturase K</fullName>
    </recommendedName>
</protein>
<dbReference type="EMBL" id="BPLR01003970">
    <property type="protein sequence ID" value="GIX90781.1"/>
    <property type="molecule type" value="Genomic_DNA"/>
</dbReference>
<proteinExistence type="predicted"/>
<dbReference type="Proteomes" id="UP001054945">
    <property type="component" value="Unassembled WGS sequence"/>
</dbReference>
<organism evidence="1 2">
    <name type="scientific">Caerostris extrusa</name>
    <name type="common">Bark spider</name>
    <name type="synonym">Caerostris bankana</name>
    <dbReference type="NCBI Taxonomy" id="172846"/>
    <lineage>
        <taxon>Eukaryota</taxon>
        <taxon>Metazoa</taxon>
        <taxon>Ecdysozoa</taxon>
        <taxon>Arthropoda</taxon>
        <taxon>Chelicerata</taxon>
        <taxon>Arachnida</taxon>
        <taxon>Araneae</taxon>
        <taxon>Araneomorphae</taxon>
        <taxon>Entelegynae</taxon>
        <taxon>Araneoidea</taxon>
        <taxon>Araneidae</taxon>
        <taxon>Caerostris</taxon>
    </lineage>
</organism>
<reference evidence="1 2" key="1">
    <citation type="submission" date="2021-06" db="EMBL/GenBank/DDBJ databases">
        <title>Caerostris extrusa draft genome.</title>
        <authorList>
            <person name="Kono N."/>
            <person name="Arakawa K."/>
        </authorList>
    </citation>
    <scope>NUCLEOTIDE SEQUENCE [LARGE SCALE GENOMIC DNA]</scope>
</reference>
<evidence type="ECO:0000313" key="2">
    <source>
        <dbReference type="Proteomes" id="UP001054945"/>
    </source>
</evidence>
<name>A0AAV4P187_CAEEX</name>
<evidence type="ECO:0008006" key="3">
    <source>
        <dbReference type="Google" id="ProtNLM"/>
    </source>
</evidence>
<dbReference type="AlphaFoldDB" id="A0AAV4P187"/>
<comment type="caution">
    <text evidence="1">The sequence shown here is derived from an EMBL/GenBank/DDBJ whole genome shotgun (WGS) entry which is preliminary data.</text>
</comment>
<evidence type="ECO:0000313" key="1">
    <source>
        <dbReference type="EMBL" id="GIX90781.1"/>
    </source>
</evidence>
<keyword evidence="2" id="KW-1185">Reference proteome</keyword>